<dbReference type="Proteomes" id="UP000799770">
    <property type="component" value="Unassembled WGS sequence"/>
</dbReference>
<dbReference type="EMBL" id="ML977326">
    <property type="protein sequence ID" value="KAF2114064.1"/>
    <property type="molecule type" value="Genomic_DNA"/>
</dbReference>
<sequence>MPWTRNTNATVVHLSCLSTRASVFSPINPTQANRTAICLFYELPSVFSRLARNQQPRMFRFKTVLRCRLPCGTGMFRTQPRVRTVLNDGVGVIFLPQPVTQEPWSQGSEGLLIGLVQPFYRTSESVGFWLSAGCAVVAALESMAPPPAPLDCDPQPESVNALWAGHSRPPFVCRPQAAMDLIG</sequence>
<evidence type="ECO:0000313" key="2">
    <source>
        <dbReference type="Proteomes" id="UP000799770"/>
    </source>
</evidence>
<evidence type="ECO:0000313" key="1">
    <source>
        <dbReference type="EMBL" id="KAF2114064.1"/>
    </source>
</evidence>
<proteinExistence type="predicted"/>
<gene>
    <name evidence="1" type="ORF">BDV96DRAFT_107796</name>
</gene>
<accession>A0A6A5Z4W7</accession>
<name>A0A6A5Z4W7_9PLEO</name>
<keyword evidence="2" id="KW-1185">Reference proteome</keyword>
<protein>
    <submittedName>
        <fullName evidence="1">Uncharacterized protein</fullName>
    </submittedName>
</protein>
<dbReference type="AlphaFoldDB" id="A0A6A5Z4W7"/>
<reference evidence="1" key="1">
    <citation type="journal article" date="2020" name="Stud. Mycol.">
        <title>101 Dothideomycetes genomes: a test case for predicting lifestyles and emergence of pathogens.</title>
        <authorList>
            <person name="Haridas S."/>
            <person name="Albert R."/>
            <person name="Binder M."/>
            <person name="Bloem J."/>
            <person name="Labutti K."/>
            <person name="Salamov A."/>
            <person name="Andreopoulos B."/>
            <person name="Baker S."/>
            <person name="Barry K."/>
            <person name="Bills G."/>
            <person name="Bluhm B."/>
            <person name="Cannon C."/>
            <person name="Castanera R."/>
            <person name="Culley D."/>
            <person name="Daum C."/>
            <person name="Ezra D."/>
            <person name="Gonzalez J."/>
            <person name="Henrissat B."/>
            <person name="Kuo A."/>
            <person name="Liang C."/>
            <person name="Lipzen A."/>
            <person name="Lutzoni F."/>
            <person name="Magnuson J."/>
            <person name="Mondo S."/>
            <person name="Nolan M."/>
            <person name="Ohm R."/>
            <person name="Pangilinan J."/>
            <person name="Park H.-J."/>
            <person name="Ramirez L."/>
            <person name="Alfaro M."/>
            <person name="Sun H."/>
            <person name="Tritt A."/>
            <person name="Yoshinaga Y."/>
            <person name="Zwiers L.-H."/>
            <person name="Turgeon B."/>
            <person name="Goodwin S."/>
            <person name="Spatafora J."/>
            <person name="Crous P."/>
            <person name="Grigoriev I."/>
        </authorList>
    </citation>
    <scope>NUCLEOTIDE SEQUENCE</scope>
    <source>
        <strain evidence="1">CBS 627.86</strain>
    </source>
</reference>
<organism evidence="1 2">
    <name type="scientific">Lophiotrema nucula</name>
    <dbReference type="NCBI Taxonomy" id="690887"/>
    <lineage>
        <taxon>Eukaryota</taxon>
        <taxon>Fungi</taxon>
        <taxon>Dikarya</taxon>
        <taxon>Ascomycota</taxon>
        <taxon>Pezizomycotina</taxon>
        <taxon>Dothideomycetes</taxon>
        <taxon>Pleosporomycetidae</taxon>
        <taxon>Pleosporales</taxon>
        <taxon>Lophiotremataceae</taxon>
        <taxon>Lophiotrema</taxon>
    </lineage>
</organism>